<dbReference type="Proteomes" id="UP000825729">
    <property type="component" value="Unassembled WGS sequence"/>
</dbReference>
<proteinExistence type="predicted"/>
<dbReference type="PANTHER" id="PTHR36737">
    <property type="entry name" value="EXPRESSED PROTEIN"/>
    <property type="match status" value="1"/>
</dbReference>
<dbReference type="PANTHER" id="PTHR36737:SF1">
    <property type="entry name" value="EXPRESSED PROTEIN"/>
    <property type="match status" value="1"/>
</dbReference>
<gene>
    <name evidence="2" type="ORF">H6P81_001316</name>
</gene>
<dbReference type="GO" id="GO:0009941">
    <property type="term" value="C:chloroplast envelope"/>
    <property type="evidence" value="ECO:0007669"/>
    <property type="project" value="TreeGrafter"/>
</dbReference>
<reference evidence="2 3" key="1">
    <citation type="submission" date="2021-07" db="EMBL/GenBank/DDBJ databases">
        <title>The Aristolochia fimbriata genome: insights into angiosperm evolution, floral development and chemical biosynthesis.</title>
        <authorList>
            <person name="Jiao Y."/>
        </authorList>
    </citation>
    <scope>NUCLEOTIDE SEQUENCE [LARGE SCALE GENOMIC DNA]</scope>
    <source>
        <strain evidence="2">IBCAS-2021</strain>
        <tissue evidence="2">Leaf</tissue>
    </source>
</reference>
<evidence type="ECO:0000256" key="1">
    <source>
        <dbReference type="SAM" id="MobiDB-lite"/>
    </source>
</evidence>
<dbReference type="AlphaFoldDB" id="A0AAV7F753"/>
<sequence>MSSGKKALSQDVPWRASTTRVPRIHQSPVLKLPQNPASEYGLAIMKYPDPIGQGFASEAKLEAAGSDCIVPGQATPVRLLGLKVWPIEVDMKFLEPVQRDLRAMGKFMDSAVNLMNGSFLER</sequence>
<organism evidence="2 3">
    <name type="scientific">Aristolochia fimbriata</name>
    <name type="common">White veined hardy Dutchman's pipe vine</name>
    <dbReference type="NCBI Taxonomy" id="158543"/>
    <lineage>
        <taxon>Eukaryota</taxon>
        <taxon>Viridiplantae</taxon>
        <taxon>Streptophyta</taxon>
        <taxon>Embryophyta</taxon>
        <taxon>Tracheophyta</taxon>
        <taxon>Spermatophyta</taxon>
        <taxon>Magnoliopsida</taxon>
        <taxon>Magnoliidae</taxon>
        <taxon>Piperales</taxon>
        <taxon>Aristolochiaceae</taxon>
        <taxon>Aristolochia</taxon>
    </lineage>
</organism>
<name>A0AAV7F753_ARIFI</name>
<keyword evidence="3" id="KW-1185">Reference proteome</keyword>
<evidence type="ECO:0000313" key="2">
    <source>
        <dbReference type="EMBL" id="KAG9456808.1"/>
    </source>
</evidence>
<protein>
    <submittedName>
        <fullName evidence="2">Uncharacterized protein</fullName>
    </submittedName>
</protein>
<comment type="caution">
    <text evidence="2">The sequence shown here is derived from an EMBL/GenBank/DDBJ whole genome shotgun (WGS) entry which is preliminary data.</text>
</comment>
<dbReference type="EMBL" id="JAINDJ010000002">
    <property type="protein sequence ID" value="KAG9456808.1"/>
    <property type="molecule type" value="Genomic_DNA"/>
</dbReference>
<accession>A0AAV7F753</accession>
<feature type="region of interest" description="Disordered" evidence="1">
    <location>
        <begin position="1"/>
        <end position="20"/>
    </location>
</feature>
<evidence type="ECO:0000313" key="3">
    <source>
        <dbReference type="Proteomes" id="UP000825729"/>
    </source>
</evidence>